<keyword evidence="3" id="KW-1185">Reference proteome</keyword>
<name>A0A1B3SJU8_9MOLU</name>
<feature type="transmembrane region" description="Helical" evidence="1">
    <location>
        <begin position="60"/>
        <end position="91"/>
    </location>
</feature>
<dbReference type="Proteomes" id="UP000094378">
    <property type="component" value="Chromosome"/>
</dbReference>
<gene>
    <name evidence="2" type="ORF">SHELI_v1c02500</name>
</gene>
<evidence type="ECO:0000256" key="1">
    <source>
        <dbReference type="SAM" id="Phobius"/>
    </source>
</evidence>
<keyword evidence="1" id="KW-0472">Membrane</keyword>
<accession>A0A1B3SJU8</accession>
<dbReference type="KEGG" id="shj:SHELI_v1c02500"/>
<dbReference type="AlphaFoldDB" id="A0A1B3SJU8"/>
<reference evidence="2 3" key="1">
    <citation type="submission" date="2016-08" db="EMBL/GenBank/DDBJ databases">
        <title>Complete genome sequence of Spiroplasma helicoides TABS-2 (DSM 22551).</title>
        <authorList>
            <person name="Shen W.-Y."/>
            <person name="Lo W.-S."/>
            <person name="Lai Y.-C."/>
            <person name="Kuo C.-H."/>
        </authorList>
    </citation>
    <scope>NUCLEOTIDE SEQUENCE [LARGE SCALE GENOMIC DNA]</scope>
    <source>
        <strain evidence="2 3">TABS-2</strain>
    </source>
</reference>
<evidence type="ECO:0000313" key="2">
    <source>
        <dbReference type="EMBL" id="AOG60205.1"/>
    </source>
</evidence>
<keyword evidence="1" id="KW-1133">Transmembrane helix</keyword>
<dbReference type="EMBL" id="CP017015">
    <property type="protein sequence ID" value="AOG60205.1"/>
    <property type="molecule type" value="Genomic_DNA"/>
</dbReference>
<feature type="transmembrane region" description="Helical" evidence="1">
    <location>
        <begin position="27"/>
        <end position="48"/>
    </location>
</feature>
<protein>
    <submittedName>
        <fullName evidence="2">Uncharacterized protein</fullName>
    </submittedName>
</protein>
<proteinExistence type="predicted"/>
<evidence type="ECO:0000313" key="3">
    <source>
        <dbReference type="Proteomes" id="UP000094378"/>
    </source>
</evidence>
<keyword evidence="1" id="KW-0812">Transmembrane</keyword>
<organism evidence="2 3">
    <name type="scientific">Spiroplasma helicoides</name>
    <dbReference type="NCBI Taxonomy" id="216938"/>
    <lineage>
        <taxon>Bacteria</taxon>
        <taxon>Bacillati</taxon>
        <taxon>Mycoplasmatota</taxon>
        <taxon>Mollicutes</taxon>
        <taxon>Entomoplasmatales</taxon>
        <taxon>Spiroplasmataceae</taxon>
        <taxon>Spiroplasma</taxon>
    </lineage>
</organism>
<sequence>MILHVFLFTIFYNLNLKSEIINYISKYTLGIYLSMNYIIQFISDLIGLDISDINIFLVNIYMVFLAVFVFIVCLLQYIVIDYFKILFLALLSKNSKSMKNNLSNKKHSL</sequence>